<dbReference type="RefSeq" id="WP_313766725.1">
    <property type="nucleotide sequence ID" value="NZ_BAAAVH010000014.1"/>
</dbReference>
<gene>
    <name evidence="2" type="ORF">ACFP0N_21490</name>
</gene>
<keyword evidence="3" id="KW-1185">Reference proteome</keyword>
<dbReference type="Gene3D" id="2.120.10.30">
    <property type="entry name" value="TolB, C-terminal domain"/>
    <property type="match status" value="1"/>
</dbReference>
<accession>A0ABW1F0C6</accession>
<name>A0ABW1F0C6_9ACTN</name>
<reference evidence="3" key="1">
    <citation type="journal article" date="2019" name="Int. J. Syst. Evol. Microbiol.">
        <title>The Global Catalogue of Microorganisms (GCM) 10K type strain sequencing project: providing services to taxonomists for standard genome sequencing and annotation.</title>
        <authorList>
            <consortium name="The Broad Institute Genomics Platform"/>
            <consortium name="The Broad Institute Genome Sequencing Center for Infectious Disease"/>
            <person name="Wu L."/>
            <person name="Ma J."/>
        </authorList>
    </citation>
    <scope>NUCLEOTIDE SEQUENCE [LARGE SCALE GENOMIC DNA]</scope>
    <source>
        <strain evidence="3">CGMCC 4.1469</strain>
    </source>
</reference>
<dbReference type="Proteomes" id="UP001596067">
    <property type="component" value="Unassembled WGS sequence"/>
</dbReference>
<keyword evidence="1" id="KW-0732">Signal</keyword>
<sequence length="323" mass="33478">MPRPPRHRLAGLLGTASAASVALALLAATPAVAVSPPLSDPRIIAHFDLAQGQTPENIALEPDGSADLTFAFARQVGRVDPAGHLAILATLPAPDHPNTPLITAPIVTGIARAHDGTLYFAYATGTADLTGIWRLCPGGTPERISAFPVDSLPNGLALDERAGLLYSADSALGLVRTVPVAGGDPAVWSDDALLKPAPGGFGANGLKLHHHAVWVGNTDTGTLLRIPIEHDGAAGTPQVRATGLTGLDDFGFIGRSDRLIAALNTPSEAVYLDEHGNRRTVLTSQDGLSNPTSVAVRGDTVYVPSAAFFTQTDPNLLLATLHR</sequence>
<organism evidence="2 3">
    <name type="scientific">Kitasatospora aburaviensis</name>
    <dbReference type="NCBI Taxonomy" id="67265"/>
    <lineage>
        <taxon>Bacteria</taxon>
        <taxon>Bacillati</taxon>
        <taxon>Actinomycetota</taxon>
        <taxon>Actinomycetes</taxon>
        <taxon>Kitasatosporales</taxon>
        <taxon>Streptomycetaceae</taxon>
        <taxon>Kitasatospora</taxon>
    </lineage>
</organism>
<evidence type="ECO:0000313" key="3">
    <source>
        <dbReference type="Proteomes" id="UP001596067"/>
    </source>
</evidence>
<dbReference type="SUPFAM" id="SSF63829">
    <property type="entry name" value="Calcium-dependent phosphotriesterase"/>
    <property type="match status" value="1"/>
</dbReference>
<feature type="signal peptide" evidence="1">
    <location>
        <begin position="1"/>
        <end position="33"/>
    </location>
</feature>
<dbReference type="EMBL" id="JBHSOD010000028">
    <property type="protein sequence ID" value="MFC5887546.1"/>
    <property type="molecule type" value="Genomic_DNA"/>
</dbReference>
<comment type="caution">
    <text evidence="2">The sequence shown here is derived from an EMBL/GenBank/DDBJ whole genome shotgun (WGS) entry which is preliminary data.</text>
</comment>
<evidence type="ECO:0000313" key="2">
    <source>
        <dbReference type="EMBL" id="MFC5887546.1"/>
    </source>
</evidence>
<dbReference type="InterPro" id="IPR011042">
    <property type="entry name" value="6-blade_b-propeller_TolB-like"/>
</dbReference>
<evidence type="ECO:0000256" key="1">
    <source>
        <dbReference type="SAM" id="SignalP"/>
    </source>
</evidence>
<proteinExistence type="predicted"/>
<protein>
    <submittedName>
        <fullName evidence="2">Uncharacterized protein</fullName>
    </submittedName>
</protein>
<feature type="chain" id="PRO_5046674935" evidence="1">
    <location>
        <begin position="34"/>
        <end position="323"/>
    </location>
</feature>